<comment type="caution">
    <text evidence="2">The sequence shown here is derived from an EMBL/GenBank/DDBJ whole genome shotgun (WGS) entry which is preliminary data.</text>
</comment>
<evidence type="ECO:0000313" key="3">
    <source>
        <dbReference type="Proteomes" id="UP001157017"/>
    </source>
</evidence>
<accession>A0ABQ6JLN5</accession>
<evidence type="ECO:0008006" key="4">
    <source>
        <dbReference type="Google" id="ProtNLM"/>
    </source>
</evidence>
<reference evidence="3" key="1">
    <citation type="journal article" date="2019" name="Int. J. Syst. Evol. Microbiol.">
        <title>The Global Catalogue of Microorganisms (GCM) 10K type strain sequencing project: providing services to taxonomists for standard genome sequencing and annotation.</title>
        <authorList>
            <consortium name="The Broad Institute Genomics Platform"/>
            <consortium name="The Broad Institute Genome Sequencing Center for Infectious Disease"/>
            <person name="Wu L."/>
            <person name="Ma J."/>
        </authorList>
    </citation>
    <scope>NUCLEOTIDE SEQUENCE [LARGE SCALE GENOMIC DNA]</scope>
    <source>
        <strain evidence="3">NBRC 108730</strain>
    </source>
</reference>
<evidence type="ECO:0000256" key="1">
    <source>
        <dbReference type="SAM" id="MobiDB-lite"/>
    </source>
</evidence>
<name>A0ABQ6JLN5_9ACTN</name>
<protein>
    <recommendedName>
        <fullName evidence="4">Secreted protein</fullName>
    </recommendedName>
</protein>
<gene>
    <name evidence="2" type="ORF">GCM10025868_35040</name>
</gene>
<feature type="region of interest" description="Disordered" evidence="1">
    <location>
        <begin position="63"/>
        <end position="83"/>
    </location>
</feature>
<keyword evidence="3" id="KW-1185">Reference proteome</keyword>
<proteinExistence type="predicted"/>
<sequence>MPTLSAFALVALLLLDEPEPAVSSLLLPHALSARAAAAATARVVVTRRKGCLLRSWGTEARRSWEPGETTSAATAHRTVRGAG</sequence>
<dbReference type="Proteomes" id="UP001157017">
    <property type="component" value="Unassembled WGS sequence"/>
</dbReference>
<dbReference type="EMBL" id="BSUZ01000001">
    <property type="protein sequence ID" value="GMA88254.1"/>
    <property type="molecule type" value="Genomic_DNA"/>
</dbReference>
<organism evidence="2 3">
    <name type="scientific">Angustibacter aerolatus</name>
    <dbReference type="NCBI Taxonomy" id="1162965"/>
    <lineage>
        <taxon>Bacteria</taxon>
        <taxon>Bacillati</taxon>
        <taxon>Actinomycetota</taxon>
        <taxon>Actinomycetes</taxon>
        <taxon>Kineosporiales</taxon>
        <taxon>Kineosporiaceae</taxon>
    </lineage>
</organism>
<evidence type="ECO:0000313" key="2">
    <source>
        <dbReference type="EMBL" id="GMA88254.1"/>
    </source>
</evidence>